<dbReference type="GO" id="GO:0015171">
    <property type="term" value="F:amino acid transmembrane transporter activity"/>
    <property type="evidence" value="ECO:0007669"/>
    <property type="project" value="TreeGrafter"/>
</dbReference>
<sequence>MAINWSEFLAVASLHLLAVVSPGPDFAVTTRYSMSFGRRVGRWVALGIGCGVLVHVTYSVLGVSLLIHRYDTLYGALLWVGAGYFLWLSWQAFQSQPKTGAPPQHDRTTQLVSFRKAFGVGFLTNALNVKATLFFLALFTTIIHPQTLTNVKIGYGVYMAIITVIWFTLLATLITWQPFYRRLWVYSHWVDRGMGLLLFALAAKLIIDGVLVINDRVSVVSMVY</sequence>
<feature type="transmembrane region" description="Helical" evidence="6">
    <location>
        <begin position="73"/>
        <end position="93"/>
    </location>
</feature>
<dbReference type="OrthoDB" id="581870at2"/>
<keyword evidence="3 6" id="KW-0812">Transmembrane</keyword>
<dbReference type="Pfam" id="PF01810">
    <property type="entry name" value="LysE"/>
    <property type="match status" value="1"/>
</dbReference>
<evidence type="ECO:0000313" key="8">
    <source>
        <dbReference type="Proteomes" id="UP000199626"/>
    </source>
</evidence>
<proteinExistence type="predicted"/>
<evidence type="ECO:0000256" key="4">
    <source>
        <dbReference type="ARBA" id="ARBA00022989"/>
    </source>
</evidence>
<organism evidence="7 8">
    <name type="scientific">Pseudidiomarina indica</name>
    <dbReference type="NCBI Taxonomy" id="1159017"/>
    <lineage>
        <taxon>Bacteria</taxon>
        <taxon>Pseudomonadati</taxon>
        <taxon>Pseudomonadota</taxon>
        <taxon>Gammaproteobacteria</taxon>
        <taxon>Alteromonadales</taxon>
        <taxon>Idiomarinaceae</taxon>
        <taxon>Pseudidiomarina</taxon>
    </lineage>
</organism>
<keyword evidence="8" id="KW-1185">Reference proteome</keyword>
<evidence type="ECO:0000256" key="6">
    <source>
        <dbReference type="SAM" id="Phobius"/>
    </source>
</evidence>
<feature type="transmembrane region" description="Helical" evidence="6">
    <location>
        <begin position="196"/>
        <end position="214"/>
    </location>
</feature>
<feature type="transmembrane region" description="Helical" evidence="6">
    <location>
        <begin position="43"/>
        <end position="66"/>
    </location>
</feature>
<dbReference type="PANTHER" id="PTHR30086">
    <property type="entry name" value="ARGININE EXPORTER PROTEIN ARGO"/>
    <property type="match status" value="1"/>
</dbReference>
<gene>
    <name evidence="7" type="ORF">SAMN02927930_00143</name>
</gene>
<reference evidence="8" key="1">
    <citation type="submission" date="2016-10" db="EMBL/GenBank/DDBJ databases">
        <authorList>
            <person name="Varghese N."/>
            <person name="Submissions S."/>
        </authorList>
    </citation>
    <scope>NUCLEOTIDE SEQUENCE [LARGE SCALE GENOMIC DNA]</scope>
    <source>
        <strain evidence="8">CGMCC 1.10824</strain>
    </source>
</reference>
<dbReference type="InterPro" id="IPR001123">
    <property type="entry name" value="LeuE-type"/>
</dbReference>
<dbReference type="GO" id="GO:0005886">
    <property type="term" value="C:plasma membrane"/>
    <property type="evidence" value="ECO:0007669"/>
    <property type="project" value="UniProtKB-SubCell"/>
</dbReference>
<dbReference type="Proteomes" id="UP000199626">
    <property type="component" value="Unassembled WGS sequence"/>
</dbReference>
<protein>
    <submittedName>
        <fullName evidence="7">Threonine/homoserine/homoserine lactone efflux protein</fullName>
    </submittedName>
</protein>
<dbReference type="AlphaFoldDB" id="A0A1G6A588"/>
<name>A0A1G6A588_9GAMM</name>
<keyword evidence="4 6" id="KW-1133">Transmembrane helix</keyword>
<keyword evidence="5 6" id="KW-0472">Membrane</keyword>
<keyword evidence="2" id="KW-1003">Cell membrane</keyword>
<feature type="transmembrane region" description="Helical" evidence="6">
    <location>
        <begin position="117"/>
        <end position="143"/>
    </location>
</feature>
<dbReference type="EMBL" id="FMXN01000001">
    <property type="protein sequence ID" value="SDB03604.1"/>
    <property type="molecule type" value="Genomic_DNA"/>
</dbReference>
<accession>A0A1G6A588</accession>
<dbReference type="RefSeq" id="WP_092590714.1">
    <property type="nucleotide sequence ID" value="NZ_FMXN01000001.1"/>
</dbReference>
<evidence type="ECO:0000256" key="2">
    <source>
        <dbReference type="ARBA" id="ARBA00022475"/>
    </source>
</evidence>
<dbReference type="STRING" id="1159017.SAMN02927930_00143"/>
<feature type="transmembrane region" description="Helical" evidence="6">
    <location>
        <begin position="155"/>
        <end position="176"/>
    </location>
</feature>
<evidence type="ECO:0000256" key="5">
    <source>
        <dbReference type="ARBA" id="ARBA00023136"/>
    </source>
</evidence>
<comment type="subcellular location">
    <subcellularLocation>
        <location evidence="1">Cell membrane</location>
        <topology evidence="1">Multi-pass membrane protein</topology>
    </subcellularLocation>
</comment>
<evidence type="ECO:0000313" key="7">
    <source>
        <dbReference type="EMBL" id="SDB03604.1"/>
    </source>
</evidence>
<dbReference type="PANTHER" id="PTHR30086:SF21">
    <property type="entry name" value="TRANSPORT PROTEIN"/>
    <property type="match status" value="1"/>
</dbReference>
<evidence type="ECO:0000256" key="1">
    <source>
        <dbReference type="ARBA" id="ARBA00004651"/>
    </source>
</evidence>
<evidence type="ECO:0000256" key="3">
    <source>
        <dbReference type="ARBA" id="ARBA00022692"/>
    </source>
</evidence>